<evidence type="ECO:0000313" key="8">
    <source>
        <dbReference type="EMBL" id="RZS71132.1"/>
    </source>
</evidence>
<dbReference type="GO" id="GO:0009279">
    <property type="term" value="C:cell outer membrane"/>
    <property type="evidence" value="ECO:0007669"/>
    <property type="project" value="UniProtKB-SubCell"/>
</dbReference>
<dbReference type="AlphaFoldDB" id="A0A4Q7MQW6"/>
<gene>
    <name evidence="8" type="ORF">EV199_3033</name>
</gene>
<comment type="caution">
    <text evidence="8">The sequence shown here is derived from an EMBL/GenBank/DDBJ whole genome shotgun (WGS) entry which is preliminary data.</text>
</comment>
<keyword evidence="5" id="KW-0998">Cell outer membrane</keyword>
<keyword evidence="4" id="KW-0472">Membrane</keyword>
<dbReference type="PROSITE" id="PS51257">
    <property type="entry name" value="PROKAR_LIPOPROTEIN"/>
    <property type="match status" value="1"/>
</dbReference>
<evidence type="ECO:0000256" key="2">
    <source>
        <dbReference type="ARBA" id="ARBA00006275"/>
    </source>
</evidence>
<dbReference type="Proteomes" id="UP000293874">
    <property type="component" value="Unassembled WGS sequence"/>
</dbReference>
<evidence type="ECO:0000256" key="5">
    <source>
        <dbReference type="ARBA" id="ARBA00023237"/>
    </source>
</evidence>
<accession>A0A4Q7MQW6</accession>
<dbReference type="SUPFAM" id="SSF48452">
    <property type="entry name" value="TPR-like"/>
    <property type="match status" value="1"/>
</dbReference>
<dbReference type="InterPro" id="IPR011990">
    <property type="entry name" value="TPR-like_helical_dom_sf"/>
</dbReference>
<name>A0A4Q7MQW6_9BACT</name>
<organism evidence="8 9">
    <name type="scientific">Pseudobacter ginsenosidimutans</name>
    <dbReference type="NCBI Taxonomy" id="661488"/>
    <lineage>
        <taxon>Bacteria</taxon>
        <taxon>Pseudomonadati</taxon>
        <taxon>Bacteroidota</taxon>
        <taxon>Chitinophagia</taxon>
        <taxon>Chitinophagales</taxon>
        <taxon>Chitinophagaceae</taxon>
        <taxon>Pseudobacter</taxon>
    </lineage>
</organism>
<protein>
    <submittedName>
        <fullName evidence="8">SusD-like starch-binding protein associating with outer membrane</fullName>
    </submittedName>
</protein>
<evidence type="ECO:0000259" key="6">
    <source>
        <dbReference type="Pfam" id="PF07980"/>
    </source>
</evidence>
<keyword evidence="3" id="KW-0732">Signal</keyword>
<reference evidence="8 9" key="1">
    <citation type="submission" date="2019-02" db="EMBL/GenBank/DDBJ databases">
        <title>Genomic Encyclopedia of Type Strains, Phase IV (KMG-IV): sequencing the most valuable type-strain genomes for metagenomic binning, comparative biology and taxonomic classification.</title>
        <authorList>
            <person name="Goeker M."/>
        </authorList>
    </citation>
    <scope>NUCLEOTIDE SEQUENCE [LARGE SCALE GENOMIC DNA]</scope>
    <source>
        <strain evidence="8 9">DSM 18116</strain>
    </source>
</reference>
<dbReference type="Pfam" id="PF07980">
    <property type="entry name" value="SusD_RagB"/>
    <property type="match status" value="1"/>
</dbReference>
<dbReference type="OrthoDB" id="697229at2"/>
<sequence length="444" mass="49939">MKNNLFIFILFMAVSFTACDKYLDVKPKGLVIPEKLTDYEGMLNSPTMVQTFPINLLDFADDVFNKIDAVNQSPTANGYYWRPMLTINEKASPDIWGPIYRCIYDANVIIKGVPSASDGTKEEKDKIIAEAKVIRANNYLELLTVFAKSYDPAAAGTDPGMPMVTSIDVTDNIPARSSLKATLDAIIADVKAAIEVLPTSNVNRYRVTKYSAAGLLSRIYLYMGDFPNAATYTDKALEAPHALLDYNSYADDAQMPVYDLNPEVLWQRAAVSGSPIFMIYSDDLKSYFNSSDIRYSFLTVTNNDGLGRASLPGRYSFGIGFPEMYLTKAELLARNNHPNEAMDIVNMLRKKRIKTADYTDQTAASGEDALVKVFAERRRELAFSGLRWFDMKRLDREGRMPEVKRINKENSQVEATLAPHSPNYTFEIPVRVQMFNPTMELNHK</sequence>
<dbReference type="EMBL" id="SGXA01000002">
    <property type="protein sequence ID" value="RZS71132.1"/>
    <property type="molecule type" value="Genomic_DNA"/>
</dbReference>
<evidence type="ECO:0000256" key="1">
    <source>
        <dbReference type="ARBA" id="ARBA00004442"/>
    </source>
</evidence>
<evidence type="ECO:0000256" key="4">
    <source>
        <dbReference type="ARBA" id="ARBA00023136"/>
    </source>
</evidence>
<dbReference type="InterPro" id="IPR012944">
    <property type="entry name" value="SusD_RagB_dom"/>
</dbReference>
<feature type="domain" description="SusD-like N-terminal" evidence="7">
    <location>
        <begin position="21"/>
        <end position="221"/>
    </location>
</feature>
<comment type="subcellular location">
    <subcellularLocation>
        <location evidence="1">Cell outer membrane</location>
    </subcellularLocation>
</comment>
<feature type="domain" description="RagB/SusD" evidence="6">
    <location>
        <begin position="322"/>
        <end position="394"/>
    </location>
</feature>
<dbReference type="Gene3D" id="1.25.40.390">
    <property type="match status" value="1"/>
</dbReference>
<dbReference type="Pfam" id="PF14322">
    <property type="entry name" value="SusD-like_3"/>
    <property type="match status" value="1"/>
</dbReference>
<evidence type="ECO:0000256" key="3">
    <source>
        <dbReference type="ARBA" id="ARBA00022729"/>
    </source>
</evidence>
<dbReference type="RefSeq" id="WP_158643832.1">
    <property type="nucleotide sequence ID" value="NZ_CP042431.1"/>
</dbReference>
<evidence type="ECO:0000259" key="7">
    <source>
        <dbReference type="Pfam" id="PF14322"/>
    </source>
</evidence>
<keyword evidence="9" id="KW-1185">Reference proteome</keyword>
<proteinExistence type="inferred from homology"/>
<dbReference type="InterPro" id="IPR033985">
    <property type="entry name" value="SusD-like_N"/>
</dbReference>
<evidence type="ECO:0000313" key="9">
    <source>
        <dbReference type="Proteomes" id="UP000293874"/>
    </source>
</evidence>
<comment type="similarity">
    <text evidence="2">Belongs to the SusD family.</text>
</comment>